<dbReference type="PROSITE" id="PS50005">
    <property type="entry name" value="TPR"/>
    <property type="match status" value="1"/>
</dbReference>
<accession>A0A259U3N8</accession>
<comment type="caution">
    <text evidence="6">The sequence shown here is derived from an EMBL/GenBank/DDBJ whole genome shotgun (WGS) entry which is preliminary data.</text>
</comment>
<keyword evidence="4" id="KW-0802">TPR repeat</keyword>
<dbReference type="SMART" id="SM00028">
    <property type="entry name" value="TPR"/>
    <property type="match status" value="3"/>
</dbReference>
<dbReference type="InterPro" id="IPR017689">
    <property type="entry name" value="BamD"/>
</dbReference>
<keyword evidence="3" id="KW-0998">Cell outer membrane</keyword>
<dbReference type="InParanoid" id="A0A259U3N8"/>
<dbReference type="Pfam" id="PF13525">
    <property type="entry name" value="YfiO"/>
    <property type="match status" value="1"/>
</dbReference>
<sequence length="270" mass="30217">MAPAASVVTVSAVVAGCGNGVVTPGSAQEAYDRGVEAYDRGKYTRAIEHLRTALDFGRTSPLAADAQLTLARAYKGDRQYLLAGNEYTRFIEFYRSDERVPQAAYERIQTYAALSPPYDLDQTDTERAIDYIRLYIAQYPESPQAPEAAALLTDLREKLAQKRYNNGRLYQRRELYEAAVVYYESVLQNYPTSAYADDAMLGALSAQVEFARASVISRQAERYDEALAKYDRFITLFPSSPLVREAEDLYSQAYDARQAVPETTAERAGQ</sequence>
<dbReference type="NCBIfam" id="TIGR03302">
    <property type="entry name" value="OM_YfiO"/>
    <property type="match status" value="1"/>
</dbReference>
<dbReference type="Gene3D" id="1.25.40.10">
    <property type="entry name" value="Tetratricopeptide repeat domain"/>
    <property type="match status" value="1"/>
</dbReference>
<dbReference type="AlphaFoldDB" id="A0A259U3N8"/>
<keyword evidence="2" id="KW-0472">Membrane</keyword>
<dbReference type="InterPro" id="IPR011990">
    <property type="entry name" value="TPR-like_helical_dom_sf"/>
</dbReference>
<reference evidence="6 7" key="1">
    <citation type="submission" date="2016-11" db="EMBL/GenBank/DDBJ databases">
        <title>Study of marine rhodopsin-containing bacteria.</title>
        <authorList>
            <person name="Yoshizawa S."/>
            <person name="Kumagai Y."/>
            <person name="Kogure K."/>
        </authorList>
    </citation>
    <scope>NUCLEOTIDE SEQUENCE [LARGE SCALE GENOMIC DNA]</scope>
    <source>
        <strain evidence="6 7">SG-29</strain>
    </source>
</reference>
<evidence type="ECO:0000313" key="7">
    <source>
        <dbReference type="Proteomes" id="UP000216446"/>
    </source>
</evidence>
<feature type="repeat" description="TPR" evidence="4">
    <location>
        <begin position="160"/>
        <end position="193"/>
    </location>
</feature>
<feature type="domain" description="Outer membrane lipoprotein BamD-like" evidence="5">
    <location>
        <begin position="26"/>
        <end position="203"/>
    </location>
</feature>
<evidence type="ECO:0000256" key="2">
    <source>
        <dbReference type="ARBA" id="ARBA00023136"/>
    </source>
</evidence>
<evidence type="ECO:0000313" key="6">
    <source>
        <dbReference type="EMBL" id="OZC04571.1"/>
    </source>
</evidence>
<evidence type="ECO:0000256" key="4">
    <source>
        <dbReference type="PROSITE-ProRule" id="PRU00339"/>
    </source>
</evidence>
<evidence type="ECO:0000256" key="3">
    <source>
        <dbReference type="ARBA" id="ARBA00023237"/>
    </source>
</evidence>
<dbReference type="Proteomes" id="UP000216446">
    <property type="component" value="Unassembled WGS sequence"/>
</dbReference>
<name>A0A259U3N8_9BACT</name>
<protein>
    <recommendedName>
        <fullName evidence="5">Outer membrane lipoprotein BamD-like domain-containing protein</fullName>
    </recommendedName>
</protein>
<dbReference type="EMBL" id="MQWB01000001">
    <property type="protein sequence ID" value="OZC04571.1"/>
    <property type="molecule type" value="Genomic_DNA"/>
</dbReference>
<dbReference type="InterPro" id="IPR039565">
    <property type="entry name" value="BamD-like"/>
</dbReference>
<dbReference type="SUPFAM" id="SSF48452">
    <property type="entry name" value="TPR-like"/>
    <property type="match status" value="1"/>
</dbReference>
<keyword evidence="7" id="KW-1185">Reference proteome</keyword>
<evidence type="ECO:0000259" key="5">
    <source>
        <dbReference type="Pfam" id="PF13525"/>
    </source>
</evidence>
<keyword evidence="1" id="KW-0732">Signal</keyword>
<dbReference type="InterPro" id="IPR019734">
    <property type="entry name" value="TPR_rpt"/>
</dbReference>
<gene>
    <name evidence="6" type="ORF">BSZ36_03590</name>
</gene>
<evidence type="ECO:0000256" key="1">
    <source>
        <dbReference type="ARBA" id="ARBA00022729"/>
    </source>
</evidence>
<proteinExistence type="predicted"/>
<organism evidence="6 7">
    <name type="scientific">Rubricoccus marinus</name>
    <dbReference type="NCBI Taxonomy" id="716817"/>
    <lineage>
        <taxon>Bacteria</taxon>
        <taxon>Pseudomonadati</taxon>
        <taxon>Rhodothermota</taxon>
        <taxon>Rhodothermia</taxon>
        <taxon>Rhodothermales</taxon>
        <taxon>Rubricoccaceae</taxon>
        <taxon>Rubricoccus</taxon>
    </lineage>
</organism>